<evidence type="ECO:0000313" key="2">
    <source>
        <dbReference type="EMBL" id="TCD66601.1"/>
    </source>
</evidence>
<gene>
    <name evidence="2" type="ORF">EIP91_001158</name>
</gene>
<dbReference type="AlphaFoldDB" id="A0A4R0REM5"/>
<feature type="region of interest" description="Disordered" evidence="1">
    <location>
        <begin position="64"/>
        <end position="185"/>
    </location>
</feature>
<feature type="compositionally biased region" description="Basic and acidic residues" evidence="1">
    <location>
        <begin position="1"/>
        <end position="10"/>
    </location>
</feature>
<feature type="compositionally biased region" description="Polar residues" evidence="1">
    <location>
        <begin position="99"/>
        <end position="108"/>
    </location>
</feature>
<dbReference type="EMBL" id="RWJN01000129">
    <property type="protein sequence ID" value="TCD66601.1"/>
    <property type="molecule type" value="Genomic_DNA"/>
</dbReference>
<evidence type="ECO:0000256" key="1">
    <source>
        <dbReference type="SAM" id="MobiDB-lite"/>
    </source>
</evidence>
<feature type="compositionally biased region" description="Basic residues" evidence="1">
    <location>
        <begin position="85"/>
        <end position="98"/>
    </location>
</feature>
<reference evidence="2 3" key="1">
    <citation type="submission" date="2018-11" db="EMBL/GenBank/DDBJ databases">
        <title>Genome assembly of Steccherinum ochraceum LE-BIN_3174, the white-rot fungus of the Steccherinaceae family (The Residual Polyporoid clade, Polyporales, Basidiomycota).</title>
        <authorList>
            <person name="Fedorova T.V."/>
            <person name="Glazunova O.A."/>
            <person name="Landesman E.O."/>
            <person name="Moiseenko K.V."/>
            <person name="Psurtseva N.V."/>
            <person name="Savinova O.S."/>
            <person name="Shakhova N.V."/>
            <person name="Tyazhelova T.V."/>
            <person name="Vasina D.V."/>
        </authorList>
    </citation>
    <scope>NUCLEOTIDE SEQUENCE [LARGE SCALE GENOMIC DNA]</scope>
    <source>
        <strain evidence="2 3">LE-BIN_3174</strain>
    </source>
</reference>
<comment type="caution">
    <text evidence="2">The sequence shown here is derived from an EMBL/GenBank/DDBJ whole genome shotgun (WGS) entry which is preliminary data.</text>
</comment>
<dbReference type="Proteomes" id="UP000292702">
    <property type="component" value="Unassembled WGS sequence"/>
</dbReference>
<evidence type="ECO:0000313" key="3">
    <source>
        <dbReference type="Proteomes" id="UP000292702"/>
    </source>
</evidence>
<feature type="region of interest" description="Disordered" evidence="1">
    <location>
        <begin position="35"/>
        <end position="54"/>
    </location>
</feature>
<dbReference type="OrthoDB" id="3268904at2759"/>
<accession>A0A4R0REM5</accession>
<feature type="compositionally biased region" description="Acidic residues" evidence="1">
    <location>
        <begin position="168"/>
        <end position="184"/>
    </location>
</feature>
<proteinExistence type="predicted"/>
<feature type="compositionally biased region" description="Basic and acidic residues" evidence="1">
    <location>
        <begin position="35"/>
        <end position="45"/>
    </location>
</feature>
<feature type="region of interest" description="Disordered" evidence="1">
    <location>
        <begin position="1"/>
        <end position="22"/>
    </location>
</feature>
<feature type="compositionally biased region" description="Polar residues" evidence="1">
    <location>
        <begin position="144"/>
        <end position="162"/>
    </location>
</feature>
<feature type="region of interest" description="Disordered" evidence="1">
    <location>
        <begin position="587"/>
        <end position="612"/>
    </location>
</feature>
<organism evidence="2 3">
    <name type="scientific">Steccherinum ochraceum</name>
    <dbReference type="NCBI Taxonomy" id="92696"/>
    <lineage>
        <taxon>Eukaryota</taxon>
        <taxon>Fungi</taxon>
        <taxon>Dikarya</taxon>
        <taxon>Basidiomycota</taxon>
        <taxon>Agaricomycotina</taxon>
        <taxon>Agaricomycetes</taxon>
        <taxon>Polyporales</taxon>
        <taxon>Steccherinaceae</taxon>
        <taxon>Steccherinum</taxon>
    </lineage>
</organism>
<name>A0A4R0REM5_9APHY</name>
<protein>
    <submittedName>
        <fullName evidence="2">Uncharacterized protein</fullName>
    </submittedName>
</protein>
<sequence length="622" mass="67963">MLHQPKENMRNPDTANLVTDWGPRLGGAVGVLDRCSPEGENKRNPDTANLVADWGPRLGSAVGVLDKCPPEGENKRNPAPTLRISSRRRLGPAVRKSKPTANVRSSTGGLAPHVALQAANPPRARTARTRIASSPPAPQRRSNRVASEPTQSEAHATAQDNGQARVDEAEDAGVDTAQDSDAEHDDVAEYEVRDDGSNYCALCLDRGGRMFKCEGTRPTGERCNTSICGNCSQTLQDLPQDVTQDYMFLCFHCERHKQGMAIRYKGFFKRTHKEEPYFTGQQGIELTCASYAPRNTRFHSPRVLIIDAHLASIYPDGLPADLAFRSLRGIAPEAKLNVGYTRLAVNLGNGSPREVTNHARKTARVANNISKFKPSQVILFVATHSNDLTGDLSFAENAATSMKAFFATVIGTDVLEELRGIPTTIFLLCCGGVTRPVPLTALNEEVGLYGISHLFAFTAPRFFPPLMSSHILQYIHHVFIQGRPPSVEQMIFNGPYHLGQQTGIVHLSAGKTAKEYLWTQDVVRPYGKHLPIQCKACGSVYAWEKGKSITKSAKSGLRFCCGGTVNRVDKSKCAAKFEVFYTGPSAEPVLPSSSRRSSSKPGMTGKDSAEHDGQWLVRPALW</sequence>
<dbReference type="STRING" id="92696.A0A4R0REM5"/>
<keyword evidence="3" id="KW-1185">Reference proteome</keyword>